<evidence type="ECO:0000313" key="2">
    <source>
        <dbReference type="Proteomes" id="UP000793456"/>
    </source>
</evidence>
<dbReference type="EMBL" id="CM011678">
    <property type="protein sequence ID" value="TMS19165.1"/>
    <property type="molecule type" value="Genomic_DNA"/>
</dbReference>
<organism evidence="1 2">
    <name type="scientific">Larimichthys crocea</name>
    <name type="common">Large yellow croaker</name>
    <name type="synonym">Pseudosciaena crocea</name>
    <dbReference type="NCBI Taxonomy" id="215358"/>
    <lineage>
        <taxon>Eukaryota</taxon>
        <taxon>Metazoa</taxon>
        <taxon>Chordata</taxon>
        <taxon>Craniata</taxon>
        <taxon>Vertebrata</taxon>
        <taxon>Euteleostomi</taxon>
        <taxon>Actinopterygii</taxon>
        <taxon>Neopterygii</taxon>
        <taxon>Teleostei</taxon>
        <taxon>Neoteleostei</taxon>
        <taxon>Acanthomorphata</taxon>
        <taxon>Eupercaria</taxon>
        <taxon>Sciaenidae</taxon>
        <taxon>Larimichthys</taxon>
    </lineage>
</organism>
<dbReference type="Proteomes" id="UP000793456">
    <property type="component" value="Chromosome V"/>
</dbReference>
<gene>
    <name evidence="1" type="ORF">E3U43_003486</name>
</gene>
<reference evidence="1" key="1">
    <citation type="submission" date="2018-11" db="EMBL/GenBank/DDBJ databases">
        <title>The sequence and de novo assembly of Larimichthys crocea genome using PacBio and Hi-C technologies.</title>
        <authorList>
            <person name="Xu P."/>
            <person name="Chen B."/>
            <person name="Zhou Z."/>
            <person name="Ke Q."/>
            <person name="Wu Y."/>
            <person name="Bai H."/>
            <person name="Pu F."/>
        </authorList>
    </citation>
    <scope>NUCLEOTIDE SEQUENCE</scope>
    <source>
        <tissue evidence="1">Muscle</tissue>
    </source>
</reference>
<evidence type="ECO:0000313" key="1">
    <source>
        <dbReference type="EMBL" id="TMS19165.1"/>
    </source>
</evidence>
<comment type="caution">
    <text evidence="1">The sequence shown here is derived from an EMBL/GenBank/DDBJ whole genome shotgun (WGS) entry which is preliminary data.</text>
</comment>
<sequence>MKVTKMMTNGVVVSTQEDNHPDSPFVLRKGRPREGNGAFQSVESSKDLKQVASGRRGSLNSLQLVSAGFPPFVQLSTTSVVRCNPKSVLRRNFTCDELLAPGAPFIKKVLTVIGDALGWGFVVRGMAPCYVQAVDPGSPAAAAGIKARQFVCQVNGQCVLYLDYRTVTRLVMTGTRTVVLEVMEPLE</sequence>
<accession>A0ACD3RII0</accession>
<proteinExistence type="predicted"/>
<keyword evidence="2" id="KW-1185">Reference proteome</keyword>
<name>A0ACD3RII0_LARCR</name>
<protein>
    <submittedName>
        <fullName evidence="1">Uncharacterized protein</fullName>
    </submittedName>
</protein>